<organism evidence="1 2">
    <name type="scientific">Halteria grandinella</name>
    <dbReference type="NCBI Taxonomy" id="5974"/>
    <lineage>
        <taxon>Eukaryota</taxon>
        <taxon>Sar</taxon>
        <taxon>Alveolata</taxon>
        <taxon>Ciliophora</taxon>
        <taxon>Intramacronucleata</taxon>
        <taxon>Spirotrichea</taxon>
        <taxon>Stichotrichia</taxon>
        <taxon>Sporadotrichida</taxon>
        <taxon>Halteriidae</taxon>
        <taxon>Halteria</taxon>
    </lineage>
</organism>
<dbReference type="EMBL" id="RRYP01031472">
    <property type="protein sequence ID" value="TNV70954.1"/>
    <property type="molecule type" value="Genomic_DNA"/>
</dbReference>
<evidence type="ECO:0000313" key="1">
    <source>
        <dbReference type="EMBL" id="TNV70954.1"/>
    </source>
</evidence>
<evidence type="ECO:0000313" key="2">
    <source>
        <dbReference type="Proteomes" id="UP000785679"/>
    </source>
</evidence>
<dbReference type="Proteomes" id="UP000785679">
    <property type="component" value="Unassembled WGS sequence"/>
</dbReference>
<comment type="caution">
    <text evidence="1">The sequence shown here is derived from an EMBL/GenBank/DDBJ whole genome shotgun (WGS) entry which is preliminary data.</text>
</comment>
<keyword evidence="2" id="KW-1185">Reference proteome</keyword>
<name>A0A8J8SUA1_HALGN</name>
<gene>
    <name evidence="1" type="ORF">FGO68_gene4320</name>
</gene>
<sequence>MGLLYLCLTCLKGRFRPMKYKDYEIEIYPIHRYNLQIIFNAYSEQYGWSVAQLDQENTQALHRTWQMFFPKRGRINKQKCATKSQIAVTVLPLHVHQKNESKSKCDGLFIHTSNIYLVSLSLYVCWHMC</sequence>
<reference evidence="1" key="1">
    <citation type="submission" date="2019-06" db="EMBL/GenBank/DDBJ databases">
        <authorList>
            <person name="Zheng W."/>
        </authorList>
    </citation>
    <scope>NUCLEOTIDE SEQUENCE</scope>
    <source>
        <strain evidence="1">QDHG01</strain>
    </source>
</reference>
<proteinExistence type="predicted"/>
<protein>
    <submittedName>
        <fullName evidence="1">Uncharacterized protein</fullName>
    </submittedName>
</protein>
<accession>A0A8J8SUA1</accession>
<dbReference type="AlphaFoldDB" id="A0A8J8SUA1"/>